<dbReference type="Proteomes" id="UP000536275">
    <property type="component" value="Unassembled WGS sequence"/>
</dbReference>
<dbReference type="SUPFAM" id="SSF54768">
    <property type="entry name" value="dsRNA-binding domain-like"/>
    <property type="match status" value="1"/>
</dbReference>
<dbReference type="PROSITE" id="PS50908">
    <property type="entry name" value="RWD"/>
    <property type="match status" value="1"/>
</dbReference>
<dbReference type="PANTHER" id="PTHR18934">
    <property type="entry name" value="ATP-DEPENDENT RNA HELICASE"/>
    <property type="match status" value="1"/>
</dbReference>
<dbReference type="Pfam" id="PF24385">
    <property type="entry name" value="DSRM_DHX29"/>
    <property type="match status" value="1"/>
</dbReference>
<dbReference type="SMART" id="SM00490">
    <property type="entry name" value="HELICc"/>
    <property type="match status" value="1"/>
</dbReference>
<dbReference type="InterPro" id="IPR006575">
    <property type="entry name" value="RWD_dom"/>
</dbReference>
<dbReference type="Pfam" id="PF05773">
    <property type="entry name" value="RWD"/>
    <property type="match status" value="1"/>
</dbReference>
<dbReference type="PROSITE" id="PS51194">
    <property type="entry name" value="HELICASE_CTER"/>
    <property type="match status" value="1"/>
</dbReference>
<dbReference type="InterPro" id="IPR011545">
    <property type="entry name" value="DEAD/DEAH_box_helicase_dom"/>
</dbReference>
<dbReference type="Pfam" id="PF26026">
    <property type="entry name" value="RNA_hel_CTD"/>
    <property type="match status" value="1"/>
</dbReference>
<keyword evidence="4" id="KW-0067">ATP-binding</keyword>
<dbReference type="Pfam" id="PF00271">
    <property type="entry name" value="Helicase_C"/>
    <property type="match status" value="1"/>
</dbReference>
<dbReference type="SMART" id="SM00847">
    <property type="entry name" value="HA2"/>
    <property type="match status" value="1"/>
</dbReference>
<dbReference type="GO" id="GO:0005524">
    <property type="term" value="F:ATP binding"/>
    <property type="evidence" value="ECO:0007669"/>
    <property type="project" value="UniProtKB-KW"/>
</dbReference>
<dbReference type="InterPro" id="IPR027417">
    <property type="entry name" value="P-loop_NTPase"/>
</dbReference>
<keyword evidence="1" id="KW-0547">Nucleotide-binding</keyword>
<feature type="domain" description="Helicase ATP-binding" evidence="7">
    <location>
        <begin position="583"/>
        <end position="752"/>
    </location>
</feature>
<evidence type="ECO:0000256" key="5">
    <source>
        <dbReference type="SAM" id="MobiDB-lite"/>
    </source>
</evidence>
<dbReference type="FunFam" id="3.40.50.300:FF:001760">
    <property type="entry name" value="ATP-dependent RNA helicase"/>
    <property type="match status" value="1"/>
</dbReference>
<dbReference type="EMBL" id="JABWAD010000021">
    <property type="protein sequence ID" value="KAF6071146.1"/>
    <property type="molecule type" value="Genomic_DNA"/>
</dbReference>
<evidence type="ECO:0000313" key="10">
    <source>
        <dbReference type="Proteomes" id="UP000536275"/>
    </source>
</evidence>
<feature type="domain" description="RWD" evidence="6">
    <location>
        <begin position="412"/>
        <end position="507"/>
    </location>
</feature>
<dbReference type="GO" id="GO:1990904">
    <property type="term" value="C:ribonucleoprotein complex"/>
    <property type="evidence" value="ECO:0007669"/>
    <property type="project" value="UniProtKB-ARBA"/>
</dbReference>
<dbReference type="Pfam" id="PF00270">
    <property type="entry name" value="DEAD"/>
    <property type="match status" value="1"/>
</dbReference>
<dbReference type="InterPro" id="IPR001650">
    <property type="entry name" value="Helicase_C-like"/>
</dbReference>
<dbReference type="PANTHER" id="PTHR18934:SF267">
    <property type="entry name" value="ATP-DEPENDENT RNA HELICASE YLR419W-RELATED"/>
    <property type="match status" value="1"/>
</dbReference>
<dbReference type="CDD" id="cd18791">
    <property type="entry name" value="SF2_C_RHA"/>
    <property type="match status" value="1"/>
</dbReference>
<feature type="compositionally biased region" description="Low complexity" evidence="5">
    <location>
        <begin position="32"/>
        <end position="48"/>
    </location>
</feature>
<dbReference type="InterPro" id="IPR056328">
    <property type="entry name" value="DSRM_DHX29"/>
</dbReference>
<comment type="caution">
    <text evidence="9">The sequence shown here is derived from an EMBL/GenBank/DDBJ whole genome shotgun (WGS) entry which is preliminary data.</text>
</comment>
<evidence type="ECO:0000259" key="7">
    <source>
        <dbReference type="PROSITE" id="PS51192"/>
    </source>
</evidence>
<reference evidence="9 10" key="1">
    <citation type="submission" date="2020-03" db="EMBL/GenBank/DDBJ databases">
        <title>FDA dAtabase for Regulatory Grade micrObial Sequences (FDA-ARGOS): Supporting development and validation of Infectious Disease Dx tests.</title>
        <authorList>
            <person name="Campos J."/>
            <person name="Goldberg B."/>
            <person name="Tallon L."/>
            <person name="Sadzewicz L."/>
            <person name="Vavikolanu K."/>
            <person name="Mehta A."/>
            <person name="Aluvathingal J."/>
            <person name="Nadendla S."/>
            <person name="Nandy P."/>
            <person name="Geyer C."/>
            <person name="Yan Y."/>
            <person name="Sichtig H."/>
        </authorList>
    </citation>
    <scope>NUCLEOTIDE SEQUENCE [LARGE SCALE GENOMIC DNA]</scope>
    <source>
        <strain evidence="9 10">FDAARGOS_656</strain>
    </source>
</reference>
<dbReference type="InterPro" id="IPR007502">
    <property type="entry name" value="Helicase-assoc_dom"/>
</dbReference>
<dbReference type="Pfam" id="PF07717">
    <property type="entry name" value="OB_NTP_bind"/>
    <property type="match status" value="1"/>
</dbReference>
<evidence type="ECO:0000259" key="8">
    <source>
        <dbReference type="PROSITE" id="PS51194"/>
    </source>
</evidence>
<dbReference type="SMART" id="SM00487">
    <property type="entry name" value="DEXDc"/>
    <property type="match status" value="1"/>
</dbReference>
<dbReference type="PROSITE" id="PS00690">
    <property type="entry name" value="DEAH_ATP_HELICASE"/>
    <property type="match status" value="1"/>
</dbReference>
<dbReference type="PROSITE" id="PS51192">
    <property type="entry name" value="HELICASE_ATP_BIND_1"/>
    <property type="match status" value="1"/>
</dbReference>
<feature type="region of interest" description="Disordered" evidence="5">
    <location>
        <begin position="191"/>
        <end position="231"/>
    </location>
</feature>
<dbReference type="Pfam" id="PF21010">
    <property type="entry name" value="HA2_C"/>
    <property type="match status" value="1"/>
</dbReference>
<dbReference type="GO" id="GO:0016787">
    <property type="term" value="F:hydrolase activity"/>
    <property type="evidence" value="ECO:0007669"/>
    <property type="project" value="UniProtKB-KW"/>
</dbReference>
<dbReference type="SUPFAM" id="SSF52540">
    <property type="entry name" value="P-loop containing nucleoside triphosphate hydrolases"/>
    <property type="match status" value="1"/>
</dbReference>
<dbReference type="GO" id="GO:0004386">
    <property type="term" value="F:helicase activity"/>
    <property type="evidence" value="ECO:0007669"/>
    <property type="project" value="UniProtKB-KW"/>
</dbReference>
<dbReference type="InterPro" id="IPR016135">
    <property type="entry name" value="UBQ-conjugating_enzyme/RWD"/>
</dbReference>
<name>A0A8H6C384_CANAX</name>
<protein>
    <submittedName>
        <fullName evidence="9">Helicase associated domain (HA2) family protein</fullName>
    </submittedName>
</protein>
<dbReference type="Gene3D" id="3.40.50.300">
    <property type="entry name" value="P-loop containing nucleotide triphosphate hydrolases"/>
    <property type="match status" value="2"/>
</dbReference>
<dbReference type="GO" id="GO:0008186">
    <property type="term" value="F:ATP-dependent activity, acting on RNA"/>
    <property type="evidence" value="ECO:0007669"/>
    <property type="project" value="UniProtKB-ARBA"/>
</dbReference>
<dbReference type="CDD" id="cd17917">
    <property type="entry name" value="DEXHc_RHA-like"/>
    <property type="match status" value="1"/>
</dbReference>
<dbReference type="InterPro" id="IPR014001">
    <property type="entry name" value="Helicase_ATP-bd"/>
</dbReference>
<dbReference type="Gene3D" id="3.10.110.10">
    <property type="entry name" value="Ubiquitin Conjugating Enzyme"/>
    <property type="match status" value="1"/>
</dbReference>
<feature type="compositionally biased region" description="Basic and acidic residues" evidence="5">
    <location>
        <begin position="191"/>
        <end position="209"/>
    </location>
</feature>
<proteinExistence type="predicted"/>
<evidence type="ECO:0000256" key="1">
    <source>
        <dbReference type="ARBA" id="ARBA00022741"/>
    </source>
</evidence>
<organism evidence="9 10">
    <name type="scientific">Candida albicans</name>
    <name type="common">Yeast</name>
    <dbReference type="NCBI Taxonomy" id="5476"/>
    <lineage>
        <taxon>Eukaryota</taxon>
        <taxon>Fungi</taxon>
        <taxon>Dikarya</taxon>
        <taxon>Ascomycota</taxon>
        <taxon>Saccharomycotina</taxon>
        <taxon>Pichiomycetes</taxon>
        <taxon>Debaryomycetaceae</taxon>
        <taxon>Candida/Lodderomyces clade</taxon>
        <taxon>Candida</taxon>
    </lineage>
</organism>
<keyword evidence="3" id="KW-0347">Helicase</keyword>
<gene>
    <name evidence="9" type="ORF">FOB64_001555</name>
</gene>
<feature type="domain" description="Helicase C-terminal" evidence="8">
    <location>
        <begin position="808"/>
        <end position="976"/>
    </location>
</feature>
<dbReference type="CDD" id="cd23827">
    <property type="entry name" value="RWD_YLR419W-like"/>
    <property type="match status" value="1"/>
</dbReference>
<feature type="region of interest" description="Disordered" evidence="5">
    <location>
        <begin position="1"/>
        <end position="53"/>
    </location>
</feature>
<dbReference type="SUPFAM" id="SSF54495">
    <property type="entry name" value="UBC-like"/>
    <property type="match status" value="1"/>
</dbReference>
<dbReference type="InterPro" id="IPR011709">
    <property type="entry name" value="DEAD-box_helicase_OB_fold"/>
</dbReference>
<evidence type="ECO:0000313" key="9">
    <source>
        <dbReference type="EMBL" id="KAF6071146.1"/>
    </source>
</evidence>
<sequence length="1370" mass="155767">MAKKGKSSKSTPEPTQTSASTNTKSKKKKDVTPTPSTTATQATTPKPQRGLAIGDNFGWTGKLPVTLLNEHCQKQKWGKCQYDMSKKAKGFVGIVTLTWENPKTKELIPIKFYPNYSPKETTNEARHMVATFVLHRINYIKNMKMLLPIIFRDYWNELEDERLKLLKENKELHDKRYNTNPFTVYLQQRENEEKKAKERQIKEQNELKTKKPTISLGTKSSTNSATSATTKPLKIESDTRKFPKKVWEQAPFIDIPSDIRTSIEHSIRNHIDWVNTDQDLLINNPSMAKTASEKLSALGFRESHIKESFNYSSRFSESLEWLLFHIPENDLPQSFVKTDKDSKVQLKISQNLEMEYLMKRMANSGFDQDEILEVYNANNNDEHKTCVELTKMLLPQPLESLAEPESQEIWNEEIEGLEMTGIPVKHEKNVATIKLEHNFLNVKIFKSENYPNEIPGIHIVVSKNEYTLANYIKLAIVRELLKYLTDHIGQCMIYTIFEWLNDHVNKIIENPGPLMTTEKVTKKVVVSQKGNKKDHNKSVTFISDKDIELVKESYKKRKHSDEFKEMLIQRSKLPAFAKQESLMTAINSGQVTLITGETGSGKSTQVVQFIMDDLYSKGDFTTKIICTQPRRLSAVSLADRISKERVDEVGSETGYIIRGENKTSSNTRITFATTGVLLRMLQSSKKNGVLKNIGYILIDEVHERSVDADFLLILLKKMIKSMPKLKIILLSATISVDTFINFFEKPLTPLHIEGRTYPIQDFYLDSILAESEYKFQNSDGEFITPSADSHFYKSGNLNYELIAHVTRFIDKRLTQEAKQDGSILIFLPGVLEISSTIKEINKSSDNKFMALPLHSGLTSAEQKSIFKTAPKGKRKVVVSTNIAETSITIPDCVAVIDTGKSKNLFFDHKLNTTKLIESWCSQAEVRQRRGRAGRVTAGTCYHLYTKETFEAMQKQPIPEIKRTRLENLYLVVKSMGISNVNEFLSSGLDAPDKSSLDKANQFLHEIGALQENSLTKLGNYISYLPTDPQSAKLLILGCIFGCLDICLTLAAISSTGSPFINSYEQRDKLKQIQKKFGNGQGDFISMANAYNAYMSNKSKRFLTENYLSYTTIKDITSTRSQYLSLLVELGFVNRKLDDSCNKNAENWPLIRGIIAGAFYPQVARIQYPDPKYFKSSSGSIEIDPDARQIKFWIKSDGELPAARVFIHPSSVLFNDNNSDFTLDENYKDFLSKVSTDDGSIDYEKAREQYMQLAAQTPKSNVPMLLKDAFVAYRSSHHTTKLYVRDLTPTSTFATLLFGGDFSYDLNITLGQTSPGIVIDNWLPIRTWCKNGVLIKHLRRLIDSVIDEKLSNPESPLDEDIFKVIERIINL</sequence>
<evidence type="ECO:0000256" key="2">
    <source>
        <dbReference type="ARBA" id="ARBA00022801"/>
    </source>
</evidence>
<evidence type="ECO:0000256" key="4">
    <source>
        <dbReference type="ARBA" id="ARBA00022840"/>
    </source>
</evidence>
<accession>A0A8H6C384</accession>
<dbReference type="Gene3D" id="1.20.120.1080">
    <property type="match status" value="1"/>
</dbReference>
<evidence type="ECO:0000256" key="3">
    <source>
        <dbReference type="ARBA" id="ARBA00022806"/>
    </source>
</evidence>
<dbReference type="InterPro" id="IPR059023">
    <property type="entry name" value="RNA_hel_CTD"/>
</dbReference>
<dbReference type="GO" id="GO:0003723">
    <property type="term" value="F:RNA binding"/>
    <property type="evidence" value="ECO:0007669"/>
    <property type="project" value="TreeGrafter"/>
</dbReference>
<evidence type="ECO:0000259" key="6">
    <source>
        <dbReference type="PROSITE" id="PS50908"/>
    </source>
</evidence>
<dbReference type="InterPro" id="IPR002464">
    <property type="entry name" value="DNA/RNA_helicase_DEAH_CS"/>
</dbReference>
<feature type="compositionally biased region" description="Low complexity" evidence="5">
    <location>
        <begin position="218"/>
        <end position="231"/>
    </location>
</feature>
<keyword evidence="2" id="KW-0378">Hydrolase</keyword>